<proteinExistence type="predicted"/>
<evidence type="ECO:0000256" key="1">
    <source>
        <dbReference type="SAM" id="MobiDB-lite"/>
    </source>
</evidence>
<feature type="region of interest" description="Disordered" evidence="1">
    <location>
        <begin position="1"/>
        <end position="21"/>
    </location>
</feature>
<dbReference type="AlphaFoldDB" id="A0A5E4CS50"/>
<gene>
    <name evidence="2" type="ORF">MONAX_5E031033</name>
</gene>
<evidence type="ECO:0000313" key="2">
    <source>
        <dbReference type="EMBL" id="VTJ83762.1"/>
    </source>
</evidence>
<protein>
    <submittedName>
        <fullName evidence="2">Uncharacterized protein</fullName>
    </submittedName>
</protein>
<evidence type="ECO:0000313" key="3">
    <source>
        <dbReference type="Proteomes" id="UP000335636"/>
    </source>
</evidence>
<keyword evidence="3" id="KW-1185">Reference proteome</keyword>
<reference evidence="2" key="1">
    <citation type="submission" date="2019-04" db="EMBL/GenBank/DDBJ databases">
        <authorList>
            <person name="Alioto T."/>
            <person name="Alioto T."/>
        </authorList>
    </citation>
    <scope>NUCLEOTIDE SEQUENCE [LARGE SCALE GENOMIC DNA]</scope>
</reference>
<name>A0A5E4CS50_MARMO</name>
<accession>A0A5E4CS50</accession>
<dbReference type="Proteomes" id="UP000335636">
    <property type="component" value="Unassembled WGS sequence"/>
</dbReference>
<sequence>MESGWTLRPRPRPTWGQNMESSTGTWASRWIEQGRVQHIPEQGPLQQAAVWLSLSARPTRSLALLCPLGWDLGLGRRDLVPLLTQELFLSALLILCLGEKRDTLPSFLS</sequence>
<organism evidence="2 3">
    <name type="scientific">Marmota monax</name>
    <name type="common">Woodchuck</name>
    <dbReference type="NCBI Taxonomy" id="9995"/>
    <lineage>
        <taxon>Eukaryota</taxon>
        <taxon>Metazoa</taxon>
        <taxon>Chordata</taxon>
        <taxon>Craniata</taxon>
        <taxon>Vertebrata</taxon>
        <taxon>Euteleostomi</taxon>
        <taxon>Mammalia</taxon>
        <taxon>Eutheria</taxon>
        <taxon>Euarchontoglires</taxon>
        <taxon>Glires</taxon>
        <taxon>Rodentia</taxon>
        <taxon>Sciuromorpha</taxon>
        <taxon>Sciuridae</taxon>
        <taxon>Xerinae</taxon>
        <taxon>Marmotini</taxon>
        <taxon>Marmota</taxon>
    </lineage>
</organism>
<comment type="caution">
    <text evidence="2">The sequence shown here is derived from an EMBL/GenBank/DDBJ whole genome shotgun (WGS) entry which is preliminary data.</text>
</comment>
<dbReference type="EMBL" id="CABDUW010001755">
    <property type="protein sequence ID" value="VTJ83762.1"/>
    <property type="molecule type" value="Genomic_DNA"/>
</dbReference>